<reference evidence="1" key="1">
    <citation type="submission" date="2021-01" db="EMBL/GenBank/DDBJ databases">
        <title>Whole genome shotgun sequence of Rhizocola hellebori NBRC 109834.</title>
        <authorList>
            <person name="Komaki H."/>
            <person name="Tamura T."/>
        </authorList>
    </citation>
    <scope>NUCLEOTIDE SEQUENCE</scope>
    <source>
        <strain evidence="1">NBRC 109834</strain>
    </source>
</reference>
<dbReference type="AlphaFoldDB" id="A0A8J3QCY5"/>
<protein>
    <submittedName>
        <fullName evidence="1">Uncharacterized protein</fullName>
    </submittedName>
</protein>
<dbReference type="Proteomes" id="UP000612899">
    <property type="component" value="Unassembled WGS sequence"/>
</dbReference>
<dbReference type="RefSeq" id="WP_203912361.1">
    <property type="nucleotide sequence ID" value="NZ_BONY01000052.1"/>
</dbReference>
<keyword evidence="2" id="KW-1185">Reference proteome</keyword>
<name>A0A8J3QCY5_9ACTN</name>
<comment type="caution">
    <text evidence="1">The sequence shown here is derived from an EMBL/GenBank/DDBJ whole genome shotgun (WGS) entry which is preliminary data.</text>
</comment>
<proteinExistence type="predicted"/>
<accession>A0A8J3QCY5</accession>
<organism evidence="1 2">
    <name type="scientific">Rhizocola hellebori</name>
    <dbReference type="NCBI Taxonomy" id="1392758"/>
    <lineage>
        <taxon>Bacteria</taxon>
        <taxon>Bacillati</taxon>
        <taxon>Actinomycetota</taxon>
        <taxon>Actinomycetes</taxon>
        <taxon>Micromonosporales</taxon>
        <taxon>Micromonosporaceae</taxon>
        <taxon>Rhizocola</taxon>
    </lineage>
</organism>
<evidence type="ECO:0000313" key="2">
    <source>
        <dbReference type="Proteomes" id="UP000612899"/>
    </source>
</evidence>
<evidence type="ECO:0000313" key="1">
    <source>
        <dbReference type="EMBL" id="GIH08613.1"/>
    </source>
</evidence>
<gene>
    <name evidence="1" type="ORF">Rhe02_66800</name>
</gene>
<sequence length="107" mass="11587">MAEEVVVITEAVVDEAAKWRRLAGQMEPIKSSADGLDLAGSAFYIGDGLNFLIYSNSYNDFQNLMVTALGGAVTEFEQIGGALDKIAAAYDQADQIVSLDLNQIWRP</sequence>
<dbReference type="EMBL" id="BONY01000052">
    <property type="protein sequence ID" value="GIH08613.1"/>
    <property type="molecule type" value="Genomic_DNA"/>
</dbReference>